<dbReference type="AlphaFoldDB" id="A0A5J9WIK4"/>
<comment type="caution">
    <text evidence="2">The sequence shown here is derived from an EMBL/GenBank/DDBJ whole genome shotgun (WGS) entry which is preliminary data.</text>
</comment>
<dbReference type="Gramene" id="TVU48119">
    <property type="protein sequence ID" value="TVU48119"/>
    <property type="gene ID" value="EJB05_07744"/>
</dbReference>
<sequence>MAASFLSADAGQGKGRAAPPSITGGGGGGGGEPPLLHRNLSSLVPHSRRLGAAAVNYFAAANRRLSCTGKWQVFCLCIIVGVKEVQKQNMSSGVWS</sequence>
<dbReference type="Proteomes" id="UP000324897">
    <property type="component" value="Chromosome 5"/>
</dbReference>
<dbReference type="EMBL" id="RWGY01000004">
    <property type="protein sequence ID" value="TVU48119.1"/>
    <property type="molecule type" value="Genomic_DNA"/>
</dbReference>
<feature type="non-terminal residue" evidence="2">
    <location>
        <position position="1"/>
    </location>
</feature>
<feature type="region of interest" description="Disordered" evidence="1">
    <location>
        <begin position="1"/>
        <end position="38"/>
    </location>
</feature>
<evidence type="ECO:0000313" key="3">
    <source>
        <dbReference type="Proteomes" id="UP000324897"/>
    </source>
</evidence>
<evidence type="ECO:0000256" key="1">
    <source>
        <dbReference type="SAM" id="MobiDB-lite"/>
    </source>
</evidence>
<feature type="compositionally biased region" description="Gly residues" evidence="1">
    <location>
        <begin position="23"/>
        <end position="32"/>
    </location>
</feature>
<protein>
    <submittedName>
        <fullName evidence="2">Uncharacterized protein</fullName>
    </submittedName>
</protein>
<reference evidence="2 3" key="1">
    <citation type="journal article" date="2019" name="Sci. Rep.">
        <title>A high-quality genome of Eragrostis curvula grass provides insights into Poaceae evolution and supports new strategies to enhance forage quality.</title>
        <authorList>
            <person name="Carballo J."/>
            <person name="Santos B.A.C.M."/>
            <person name="Zappacosta D."/>
            <person name="Garbus I."/>
            <person name="Selva J.P."/>
            <person name="Gallo C.A."/>
            <person name="Diaz A."/>
            <person name="Albertini E."/>
            <person name="Caccamo M."/>
            <person name="Echenique V."/>
        </authorList>
    </citation>
    <scope>NUCLEOTIDE SEQUENCE [LARGE SCALE GENOMIC DNA]</scope>
    <source>
        <strain evidence="3">cv. Victoria</strain>
        <tissue evidence="2">Leaf</tissue>
    </source>
</reference>
<keyword evidence="3" id="KW-1185">Reference proteome</keyword>
<proteinExistence type="predicted"/>
<accession>A0A5J9WIK4</accession>
<evidence type="ECO:0000313" key="2">
    <source>
        <dbReference type="EMBL" id="TVU48119.1"/>
    </source>
</evidence>
<organism evidence="2 3">
    <name type="scientific">Eragrostis curvula</name>
    <name type="common">weeping love grass</name>
    <dbReference type="NCBI Taxonomy" id="38414"/>
    <lineage>
        <taxon>Eukaryota</taxon>
        <taxon>Viridiplantae</taxon>
        <taxon>Streptophyta</taxon>
        <taxon>Embryophyta</taxon>
        <taxon>Tracheophyta</taxon>
        <taxon>Spermatophyta</taxon>
        <taxon>Magnoliopsida</taxon>
        <taxon>Liliopsida</taxon>
        <taxon>Poales</taxon>
        <taxon>Poaceae</taxon>
        <taxon>PACMAD clade</taxon>
        <taxon>Chloridoideae</taxon>
        <taxon>Eragrostideae</taxon>
        <taxon>Eragrostidinae</taxon>
        <taxon>Eragrostis</taxon>
    </lineage>
</organism>
<gene>
    <name evidence="2" type="ORF">EJB05_07744</name>
</gene>
<name>A0A5J9WIK4_9POAL</name>